<dbReference type="Proteomes" id="UP000187059">
    <property type="component" value="Chromosome"/>
</dbReference>
<dbReference type="RefSeq" id="WP_076704125.1">
    <property type="nucleotide sequence ID" value="NZ_CP015093.1"/>
</dbReference>
<keyword evidence="3" id="KW-1185">Reference proteome</keyword>
<proteinExistence type="predicted"/>
<dbReference type="AlphaFoldDB" id="A0A1P8UYR0"/>
<gene>
    <name evidence="2" type="ORF">Ga0080574_TMP4194</name>
</gene>
<dbReference type="KEGG" id="paby:Ga0080574_TMP4194"/>
<dbReference type="STRING" id="1250539.Ga0080574_TMP4194"/>
<reference evidence="2 3" key="1">
    <citation type="submission" date="2016-04" db="EMBL/GenBank/DDBJ databases">
        <title>Deep-sea bacteria in the southern Pacific.</title>
        <authorList>
            <person name="Tang K."/>
        </authorList>
    </citation>
    <scope>NUCLEOTIDE SEQUENCE [LARGE SCALE GENOMIC DNA]</scope>
    <source>
        <strain evidence="2 3">JLT2014</strain>
    </source>
</reference>
<feature type="transmembrane region" description="Helical" evidence="1">
    <location>
        <begin position="21"/>
        <end position="43"/>
    </location>
</feature>
<protein>
    <submittedName>
        <fullName evidence="2">Uncharacterized protein</fullName>
    </submittedName>
</protein>
<keyword evidence="1" id="KW-0812">Transmembrane</keyword>
<organism evidence="2 3">
    <name type="scientific">Salipiger abyssi</name>
    <dbReference type="NCBI Taxonomy" id="1250539"/>
    <lineage>
        <taxon>Bacteria</taxon>
        <taxon>Pseudomonadati</taxon>
        <taxon>Pseudomonadota</taxon>
        <taxon>Alphaproteobacteria</taxon>
        <taxon>Rhodobacterales</taxon>
        <taxon>Roseobacteraceae</taxon>
        <taxon>Salipiger</taxon>
    </lineage>
</organism>
<evidence type="ECO:0000313" key="3">
    <source>
        <dbReference type="Proteomes" id="UP000187059"/>
    </source>
</evidence>
<name>A0A1P8UYR0_9RHOB</name>
<sequence length="79" mass="8067">MTAYTTPIPPRTPAAGLALGLFLRAVLLVVGSGLTMAAFGLWLMPGASQLPELALIKLGLSLFFLIGGLCCITGARGGH</sequence>
<accession>A0A1P8UYR0</accession>
<keyword evidence="1" id="KW-1133">Transmembrane helix</keyword>
<evidence type="ECO:0000256" key="1">
    <source>
        <dbReference type="SAM" id="Phobius"/>
    </source>
</evidence>
<feature type="transmembrane region" description="Helical" evidence="1">
    <location>
        <begin position="55"/>
        <end position="75"/>
    </location>
</feature>
<dbReference type="EMBL" id="CP015093">
    <property type="protein sequence ID" value="APZ54528.1"/>
    <property type="molecule type" value="Genomic_DNA"/>
</dbReference>
<keyword evidence="1" id="KW-0472">Membrane</keyword>
<evidence type="ECO:0000313" key="2">
    <source>
        <dbReference type="EMBL" id="APZ54528.1"/>
    </source>
</evidence>